<comment type="similarity">
    <text evidence="8">Belongs to the ABC transporter superfamily. Spermidine/putrescine importer (TC 3.A.1.11.1) family.</text>
</comment>
<dbReference type="SMART" id="SM00382">
    <property type="entry name" value="AAA"/>
    <property type="match status" value="1"/>
</dbReference>
<dbReference type="InterPro" id="IPR050093">
    <property type="entry name" value="ABC_SmlMolc_Importer"/>
</dbReference>
<keyword evidence="3" id="KW-0997">Cell inner membrane</keyword>
<evidence type="ECO:0000256" key="2">
    <source>
        <dbReference type="ARBA" id="ARBA00022475"/>
    </source>
</evidence>
<comment type="subunit">
    <text evidence="8">The complex is composed of two ATP-binding proteins (PotA), two transmembrane proteins (PotB and PotC) and a solute-binding protein (PotD).</text>
</comment>
<keyword evidence="4 8" id="KW-0547">Nucleotide-binding</keyword>
<sequence>MKDAIVEFRDVRKSYDGHTPVVAGLNLSIQRGEFLTLLGPSGSGKTTTLMMLAGFETPSSGSIFLDGVAITSVAPHKRNIGMVFQSYALFPHLSVADNVAYPLKVRRVPNAQIVERVTAALDMVKLKGLGDRLPAQLSGGQRQRVALARAIVFEPRIVLMDEPLGALDKQLREHMQYEIKQLHARLGITIVYVTHDQGEALTMSDRIAIFNEGIVQQLASPVALYEQPGNSFVASFIGENNQLCGRLSEIRSENWVVDSPGMGKVTATGVGTAAEIGDSLKLSIRPERIVLGVDADSLNNRFNCRVTDRTYQGDHIRVRLAREEGDGLIAKLANNRDCERVQIGDMVTVGFRSEDCIAFRSAP</sequence>
<dbReference type="SUPFAM" id="SSF52540">
    <property type="entry name" value="P-loop containing nucleoside triphosphate hydrolases"/>
    <property type="match status" value="1"/>
</dbReference>
<dbReference type="GO" id="GO:0005524">
    <property type="term" value="F:ATP binding"/>
    <property type="evidence" value="ECO:0007669"/>
    <property type="project" value="UniProtKB-KW"/>
</dbReference>
<dbReference type="FunFam" id="3.40.50.300:FF:000042">
    <property type="entry name" value="Maltose/maltodextrin ABC transporter, ATP-binding protein"/>
    <property type="match status" value="1"/>
</dbReference>
<dbReference type="InterPro" id="IPR027417">
    <property type="entry name" value="P-loop_NTPase"/>
</dbReference>
<dbReference type="Pfam" id="PF00005">
    <property type="entry name" value="ABC_tran"/>
    <property type="match status" value="1"/>
</dbReference>
<evidence type="ECO:0000256" key="6">
    <source>
        <dbReference type="ARBA" id="ARBA00022967"/>
    </source>
</evidence>
<feature type="domain" description="ABC transporter" evidence="9">
    <location>
        <begin position="6"/>
        <end position="237"/>
    </location>
</feature>
<dbReference type="InterPro" id="IPR013611">
    <property type="entry name" value="Transp-assoc_OB_typ2"/>
</dbReference>
<dbReference type="RefSeq" id="WP_087733938.1">
    <property type="nucleotide sequence ID" value="NZ_CYGY02000021.1"/>
</dbReference>
<reference evidence="10" key="1">
    <citation type="submission" date="2016-12" db="EMBL/GenBank/DDBJ databases">
        <authorList>
            <person name="Moulin L."/>
        </authorList>
    </citation>
    <scope>NUCLEOTIDE SEQUENCE [LARGE SCALE GENOMIC DNA]</scope>
    <source>
        <strain evidence="10">STM 7183</strain>
    </source>
</reference>
<keyword evidence="7 8" id="KW-0472">Membrane</keyword>
<keyword evidence="6 8" id="KW-1278">Translocase</keyword>
<accession>A0A1N7RW23</accession>
<dbReference type="Gene3D" id="2.40.50.100">
    <property type="match status" value="1"/>
</dbReference>
<dbReference type="Proteomes" id="UP000195569">
    <property type="component" value="Unassembled WGS sequence"/>
</dbReference>
<evidence type="ECO:0000256" key="7">
    <source>
        <dbReference type="ARBA" id="ARBA00023136"/>
    </source>
</evidence>
<dbReference type="NCBIfam" id="TIGR01187">
    <property type="entry name" value="potA"/>
    <property type="match status" value="1"/>
</dbReference>
<evidence type="ECO:0000313" key="11">
    <source>
        <dbReference type="Proteomes" id="UP000195569"/>
    </source>
</evidence>
<organism evidence="10 11">
    <name type="scientific">Paraburkholderia piptadeniae</name>
    <dbReference type="NCBI Taxonomy" id="1701573"/>
    <lineage>
        <taxon>Bacteria</taxon>
        <taxon>Pseudomonadati</taxon>
        <taxon>Pseudomonadota</taxon>
        <taxon>Betaproteobacteria</taxon>
        <taxon>Burkholderiales</taxon>
        <taxon>Burkholderiaceae</taxon>
        <taxon>Paraburkholderia</taxon>
    </lineage>
</organism>
<dbReference type="InterPro" id="IPR003593">
    <property type="entry name" value="AAA+_ATPase"/>
</dbReference>
<comment type="caution">
    <text evidence="10">The sequence shown here is derived from an EMBL/GenBank/DDBJ whole genome shotgun (WGS) entry which is preliminary data.</text>
</comment>
<protein>
    <recommendedName>
        <fullName evidence="8">Spermidine/putrescine import ATP-binding protein PotA</fullName>
        <ecNumber evidence="8">7.6.2.11</ecNumber>
    </recommendedName>
</protein>
<dbReference type="InterPro" id="IPR008995">
    <property type="entry name" value="Mo/tungstate-bd_C_term_dom"/>
</dbReference>
<evidence type="ECO:0000256" key="4">
    <source>
        <dbReference type="ARBA" id="ARBA00022741"/>
    </source>
</evidence>
<dbReference type="InterPro" id="IPR017871">
    <property type="entry name" value="ABC_transporter-like_CS"/>
</dbReference>
<evidence type="ECO:0000313" key="10">
    <source>
        <dbReference type="EMBL" id="SIT39297.1"/>
    </source>
</evidence>
<keyword evidence="11" id="KW-1185">Reference proteome</keyword>
<dbReference type="InterPro" id="IPR005893">
    <property type="entry name" value="PotA-like"/>
</dbReference>
<dbReference type="GO" id="GO:0015417">
    <property type="term" value="F:ABC-type polyamine transporter activity"/>
    <property type="evidence" value="ECO:0007669"/>
    <property type="project" value="UniProtKB-EC"/>
</dbReference>
<dbReference type="EMBL" id="CYGY02000021">
    <property type="protein sequence ID" value="SIT39297.1"/>
    <property type="molecule type" value="Genomic_DNA"/>
</dbReference>
<dbReference type="Pfam" id="PF08402">
    <property type="entry name" value="TOBE_2"/>
    <property type="match status" value="1"/>
</dbReference>
<dbReference type="PANTHER" id="PTHR42781">
    <property type="entry name" value="SPERMIDINE/PUTRESCINE IMPORT ATP-BINDING PROTEIN POTA"/>
    <property type="match status" value="1"/>
</dbReference>
<dbReference type="PROSITE" id="PS00211">
    <property type="entry name" value="ABC_TRANSPORTER_1"/>
    <property type="match status" value="1"/>
</dbReference>
<dbReference type="Gene3D" id="3.40.50.300">
    <property type="entry name" value="P-loop containing nucleotide triphosphate hydrolases"/>
    <property type="match status" value="1"/>
</dbReference>
<keyword evidence="1 8" id="KW-0813">Transport</keyword>
<evidence type="ECO:0000256" key="5">
    <source>
        <dbReference type="ARBA" id="ARBA00022840"/>
    </source>
</evidence>
<gene>
    <name evidence="8 10" type="primary">potA</name>
    <name evidence="10" type="ORF">BN2476_210129</name>
</gene>
<dbReference type="AlphaFoldDB" id="A0A1N7RW23"/>
<keyword evidence="5 8" id="KW-0067">ATP-binding</keyword>
<proteinExistence type="inferred from homology"/>
<comment type="function">
    <text evidence="8">Part of the ABC transporter complex PotABCD involved in spermidine/putrescine import. Responsible for energy coupling to the transport system.</text>
</comment>
<evidence type="ECO:0000256" key="3">
    <source>
        <dbReference type="ARBA" id="ARBA00022519"/>
    </source>
</evidence>
<dbReference type="PANTHER" id="PTHR42781:SF6">
    <property type="entry name" value="SPERMIDINE_PUTRESCINE IMPORT ATP-BINDING PROTEIN POTA"/>
    <property type="match status" value="1"/>
</dbReference>
<dbReference type="InterPro" id="IPR003439">
    <property type="entry name" value="ABC_transporter-like_ATP-bd"/>
</dbReference>
<evidence type="ECO:0000259" key="9">
    <source>
        <dbReference type="PROSITE" id="PS50893"/>
    </source>
</evidence>
<dbReference type="EC" id="7.6.2.11" evidence="8"/>
<name>A0A1N7RW23_9BURK</name>
<dbReference type="PROSITE" id="PS50893">
    <property type="entry name" value="ABC_TRANSPORTER_2"/>
    <property type="match status" value="1"/>
</dbReference>
<dbReference type="GO" id="GO:0043190">
    <property type="term" value="C:ATP-binding cassette (ABC) transporter complex"/>
    <property type="evidence" value="ECO:0007669"/>
    <property type="project" value="InterPro"/>
</dbReference>
<keyword evidence="10" id="KW-0378">Hydrolase</keyword>
<dbReference type="SUPFAM" id="SSF50331">
    <property type="entry name" value="MOP-like"/>
    <property type="match status" value="1"/>
</dbReference>
<evidence type="ECO:0000256" key="8">
    <source>
        <dbReference type="RuleBase" id="RU364083"/>
    </source>
</evidence>
<dbReference type="GO" id="GO:0016887">
    <property type="term" value="F:ATP hydrolysis activity"/>
    <property type="evidence" value="ECO:0007669"/>
    <property type="project" value="InterPro"/>
</dbReference>
<keyword evidence="2 8" id="KW-1003">Cell membrane</keyword>
<comment type="catalytic activity">
    <reaction evidence="8">
        <text>ATP + H2O + polyamine-[polyamine-binding protein]Side 1 = ADP + phosphate + polyamineSide 2 + [polyamine-binding protein]Side 1.</text>
        <dbReference type="EC" id="7.6.2.11"/>
    </reaction>
</comment>
<evidence type="ECO:0000256" key="1">
    <source>
        <dbReference type="ARBA" id="ARBA00022448"/>
    </source>
</evidence>
<dbReference type="OrthoDB" id="5298774at2"/>